<evidence type="ECO:0000256" key="6">
    <source>
        <dbReference type="RuleBase" id="RU364146"/>
    </source>
</evidence>
<evidence type="ECO:0000256" key="2">
    <source>
        <dbReference type="ARBA" id="ARBA00005389"/>
    </source>
</evidence>
<keyword evidence="6" id="KW-0010">Activator</keyword>
<comment type="caution">
    <text evidence="8">The sequence shown here is derived from an EMBL/GenBank/DDBJ whole genome shotgun (WGS) entry which is preliminary data.</text>
</comment>
<sequence length="441" mass="48244">MPVKSKRGAKGGRGSRGAATTAAQKPPTGPAQRVCGCQVVTAKFGSEDKHTFNKHEPVEETLTCAFTIIKISDNLQGHIQQRGLELTTSKAIFDGDKSRKLNEEARQRNDEALQRQEVLAQQQKEEQVRQREAQRKAIRFAKQAKENALSFLSFKYGRSVEERKGVGNSWATGQLIEAKPATHANEAALPTGLGADTKGTTAAQSLPSELNTNQRITRQTLDLRKAAQGAPSPDQPDFASLNPNSAHGPTQPLTPAETPTYDSDFPSDTEEMSTPNTTNKQIYPESGGAANAIKDVIQNLFTLQQHVRQFQPEHQEGVTRQVENVAKSLSTLDEIVTDPSNPLHNIRVAPEIIEYVDDARNPDIFSREFVELVQRGNSVLNGKQRAFRGFSGVFAKRLKESFEGLDEEVDLVMGNAGMEEREGVFVDKVRDGNGNGNGSAA</sequence>
<dbReference type="AlphaFoldDB" id="A0AAN8E7G0"/>
<keyword evidence="3 6" id="KW-0805">Transcription regulation</keyword>
<dbReference type="InterPro" id="IPR019145">
    <property type="entry name" value="Mediator_Med10"/>
</dbReference>
<dbReference type="GO" id="GO:0016592">
    <property type="term" value="C:mediator complex"/>
    <property type="evidence" value="ECO:0007669"/>
    <property type="project" value="InterPro"/>
</dbReference>
<comment type="subunit">
    <text evidence="6">Component of the Mediator complex.</text>
</comment>
<feature type="compositionally biased region" description="Polar residues" evidence="7">
    <location>
        <begin position="198"/>
        <end position="220"/>
    </location>
</feature>
<evidence type="ECO:0000256" key="1">
    <source>
        <dbReference type="ARBA" id="ARBA00004123"/>
    </source>
</evidence>
<dbReference type="Pfam" id="PF09748">
    <property type="entry name" value="Med10"/>
    <property type="match status" value="1"/>
</dbReference>
<dbReference type="GO" id="GO:0003712">
    <property type="term" value="F:transcription coregulator activity"/>
    <property type="evidence" value="ECO:0007669"/>
    <property type="project" value="InterPro"/>
</dbReference>
<feature type="compositionally biased region" description="Polar residues" evidence="7">
    <location>
        <begin position="241"/>
        <end position="253"/>
    </location>
</feature>
<evidence type="ECO:0000256" key="5">
    <source>
        <dbReference type="ARBA" id="ARBA00023242"/>
    </source>
</evidence>
<evidence type="ECO:0000256" key="7">
    <source>
        <dbReference type="SAM" id="MobiDB-lite"/>
    </source>
</evidence>
<feature type="compositionally biased region" description="Basic residues" evidence="7">
    <location>
        <begin position="1"/>
        <end position="10"/>
    </location>
</feature>
<accession>A0AAN8E7G0</accession>
<comment type="function">
    <text evidence="6">Component of the Mediator complex, a coactivator involved in the regulated transcription of nearly all RNA polymerase II-dependent genes. Mediator functions as a bridge to convey information from gene-specific regulatory proteins to the basal RNA polymerase II transcription machinery. Mediator is recruited to promoters by direct interactions with regulatory proteins and serves as a scaffold for the assembly of a functional preinitiation complex with RNA polymerase II and the general transcription factors.</text>
</comment>
<comment type="subcellular location">
    <subcellularLocation>
        <location evidence="1 6">Nucleus</location>
    </subcellularLocation>
</comment>
<keyword evidence="4 6" id="KW-0804">Transcription</keyword>
<dbReference type="GO" id="GO:0006357">
    <property type="term" value="P:regulation of transcription by RNA polymerase II"/>
    <property type="evidence" value="ECO:0007669"/>
    <property type="project" value="InterPro"/>
</dbReference>
<evidence type="ECO:0000313" key="9">
    <source>
        <dbReference type="Proteomes" id="UP001316803"/>
    </source>
</evidence>
<gene>
    <name evidence="8" type="primary">NUT2</name>
    <name evidence="6" type="synonym">MED10</name>
    <name evidence="8" type="ORF">OHC33_011124</name>
</gene>
<evidence type="ECO:0000256" key="4">
    <source>
        <dbReference type="ARBA" id="ARBA00023163"/>
    </source>
</evidence>
<proteinExistence type="inferred from homology"/>
<keyword evidence="9" id="KW-1185">Reference proteome</keyword>
<comment type="similarity">
    <text evidence="2 6">Belongs to the Mediator complex subunit 10 family.</text>
</comment>
<evidence type="ECO:0000256" key="3">
    <source>
        <dbReference type="ARBA" id="ARBA00023015"/>
    </source>
</evidence>
<feature type="region of interest" description="Disordered" evidence="7">
    <location>
        <begin position="1"/>
        <end position="32"/>
    </location>
</feature>
<feature type="compositionally biased region" description="Polar residues" evidence="7">
    <location>
        <begin position="272"/>
        <end position="281"/>
    </location>
</feature>
<evidence type="ECO:0000313" key="8">
    <source>
        <dbReference type="EMBL" id="KAK5947859.1"/>
    </source>
</evidence>
<name>A0AAN8E7G0_9EURO</name>
<organism evidence="8 9">
    <name type="scientific">Knufia fluminis</name>
    <dbReference type="NCBI Taxonomy" id="191047"/>
    <lineage>
        <taxon>Eukaryota</taxon>
        <taxon>Fungi</taxon>
        <taxon>Dikarya</taxon>
        <taxon>Ascomycota</taxon>
        <taxon>Pezizomycotina</taxon>
        <taxon>Eurotiomycetes</taxon>
        <taxon>Chaetothyriomycetidae</taxon>
        <taxon>Chaetothyriales</taxon>
        <taxon>Trichomeriaceae</taxon>
        <taxon>Knufia</taxon>
    </lineage>
</organism>
<protein>
    <recommendedName>
        <fullName evidence="6">Mediator of RNA polymerase II transcription subunit 10</fullName>
    </recommendedName>
    <alternativeName>
        <fullName evidence="6">Mediator complex subunit 10</fullName>
    </alternativeName>
</protein>
<dbReference type="EMBL" id="JAKLMC020000062">
    <property type="protein sequence ID" value="KAK5947859.1"/>
    <property type="molecule type" value="Genomic_DNA"/>
</dbReference>
<dbReference type="Proteomes" id="UP001316803">
    <property type="component" value="Unassembled WGS sequence"/>
</dbReference>
<feature type="region of interest" description="Disordered" evidence="7">
    <location>
        <begin position="189"/>
        <end position="285"/>
    </location>
</feature>
<keyword evidence="5 6" id="KW-0539">Nucleus</keyword>
<reference evidence="8 9" key="1">
    <citation type="submission" date="2022-12" db="EMBL/GenBank/DDBJ databases">
        <title>Genomic features and morphological characterization of a novel Knufia sp. strain isolated from spacecraft assembly facility.</title>
        <authorList>
            <person name="Teixeira M."/>
            <person name="Chander A.M."/>
            <person name="Stajich J.E."/>
            <person name="Venkateswaran K."/>
        </authorList>
    </citation>
    <scope>NUCLEOTIDE SEQUENCE [LARGE SCALE GENOMIC DNA]</scope>
    <source>
        <strain evidence="8 9">FJI-L2-BK-P2</strain>
    </source>
</reference>